<evidence type="ECO:0000256" key="9">
    <source>
        <dbReference type="ARBA" id="ARBA00047761"/>
    </source>
</evidence>
<dbReference type="InterPro" id="IPR007308">
    <property type="entry name" value="Rtr1/RPAP2_dom"/>
</dbReference>
<evidence type="ECO:0000259" key="14">
    <source>
        <dbReference type="PROSITE" id="PS51479"/>
    </source>
</evidence>
<dbReference type="GO" id="GO:0008420">
    <property type="term" value="F:RNA polymerase II CTD heptapeptide repeat phosphatase activity"/>
    <property type="evidence" value="ECO:0007669"/>
    <property type="project" value="UniProtKB-UniRule"/>
</dbReference>
<dbReference type="EMBL" id="MCGO01000001">
    <property type="protein sequence ID" value="ORY53497.1"/>
    <property type="molecule type" value="Genomic_DNA"/>
</dbReference>
<sequence>MSARNTPTPATQQQPQNTQPKRRPKAKAKATPPPKPKPVTARQTAVKTSAVTKKQWDDQVFDAMQEHLFEGKVTKDMLRNLTAKFLEPRHYEAVLEERIAIDICGYPLCEKPRMKAVGQYRISNNKVYDITNLKRFCSKECMAASSYLQTQIPLDPGYIRDYDSVRELLEILDASDMASIRTSIDATKGSTPLDKASRDALVMAHIKELVSQAPKPPSIPSLVGNISESILDPDALVIRENTNPDISGLLNFNTLSISTEDAEMVEGFRVSRQGRALTDLLAEYEEKRQERERQSKQVSQEPQKPIPSAQPPKATEQKPTALSTDSTLTDNEFTDAEDVSDEEPTTTQQWPRPSKKSVSQSASRTHLSLFGRLHTYLSTLPTSETKNYIEKSPTNMDAFHASLFDHGHDMDALSLRTKIFSERAAKACMSICRRARVEMRVEWVLELLETFWVRSGEFVGGVEERVVALCFIKVVADVRGGVFLEEVCERVWVERVVRGETGGNVGVDEVGALVRSVFYM</sequence>
<keyword evidence="6 12" id="KW-0862">Zinc</keyword>
<evidence type="ECO:0000256" key="13">
    <source>
        <dbReference type="SAM" id="MobiDB-lite"/>
    </source>
</evidence>
<dbReference type="AlphaFoldDB" id="A0A1Y2D2S1"/>
<evidence type="ECO:0000256" key="3">
    <source>
        <dbReference type="ARBA" id="ARBA00022723"/>
    </source>
</evidence>
<keyword evidence="5 12" id="KW-0378">Hydrolase</keyword>
<accession>A0A1Y2D2S1</accession>
<evidence type="ECO:0000256" key="11">
    <source>
        <dbReference type="PROSITE-ProRule" id="PRU00812"/>
    </source>
</evidence>
<feature type="domain" description="RTR1-type" evidence="14">
    <location>
        <begin position="81"/>
        <end position="161"/>
    </location>
</feature>
<name>A0A1Y2D2S1_9FUNG</name>
<dbReference type="GO" id="GO:0043175">
    <property type="term" value="F:RNA polymerase core enzyme binding"/>
    <property type="evidence" value="ECO:0007669"/>
    <property type="project" value="UniProtKB-UniRule"/>
</dbReference>
<feature type="compositionally biased region" description="Polar residues" evidence="13">
    <location>
        <begin position="317"/>
        <end position="331"/>
    </location>
</feature>
<feature type="compositionally biased region" description="Acidic residues" evidence="13">
    <location>
        <begin position="332"/>
        <end position="344"/>
    </location>
</feature>
<keyword evidence="3 12" id="KW-0479">Metal-binding</keyword>
<dbReference type="GO" id="GO:0005737">
    <property type="term" value="C:cytoplasm"/>
    <property type="evidence" value="ECO:0007669"/>
    <property type="project" value="TreeGrafter"/>
</dbReference>
<dbReference type="GO" id="GO:0005634">
    <property type="term" value="C:nucleus"/>
    <property type="evidence" value="ECO:0007669"/>
    <property type="project" value="UniProtKB-SubCell"/>
</dbReference>
<dbReference type="InterPro" id="IPR039693">
    <property type="entry name" value="Rtr1/RPAP2"/>
</dbReference>
<feature type="region of interest" description="Disordered" evidence="13">
    <location>
        <begin position="286"/>
        <end position="361"/>
    </location>
</feature>
<comment type="catalytic activity">
    <reaction evidence="9 12">
        <text>O-phospho-L-seryl-[protein] + H2O = L-seryl-[protein] + phosphate</text>
        <dbReference type="Rhea" id="RHEA:20629"/>
        <dbReference type="Rhea" id="RHEA-COMP:9863"/>
        <dbReference type="Rhea" id="RHEA-COMP:11604"/>
        <dbReference type="ChEBI" id="CHEBI:15377"/>
        <dbReference type="ChEBI" id="CHEBI:29999"/>
        <dbReference type="ChEBI" id="CHEBI:43474"/>
        <dbReference type="ChEBI" id="CHEBI:83421"/>
        <dbReference type="EC" id="3.1.3.16"/>
    </reaction>
</comment>
<evidence type="ECO:0000256" key="2">
    <source>
        <dbReference type="ARBA" id="ARBA00005676"/>
    </source>
</evidence>
<evidence type="ECO:0000313" key="16">
    <source>
        <dbReference type="Proteomes" id="UP000193642"/>
    </source>
</evidence>
<dbReference type="OrthoDB" id="2590500at2759"/>
<evidence type="ECO:0000256" key="7">
    <source>
        <dbReference type="ARBA" id="ARBA00022912"/>
    </source>
</evidence>
<dbReference type="Gene3D" id="1.25.40.820">
    <property type="match status" value="1"/>
</dbReference>
<feature type="region of interest" description="Disordered" evidence="13">
    <location>
        <begin position="1"/>
        <end position="50"/>
    </location>
</feature>
<evidence type="ECO:0000256" key="10">
    <source>
        <dbReference type="ARBA" id="ARBA00048336"/>
    </source>
</evidence>
<keyword evidence="7 12" id="KW-0904">Protein phosphatase</keyword>
<comment type="catalytic activity">
    <reaction evidence="10 12">
        <text>O-phospho-L-threonyl-[protein] + H2O = L-threonyl-[protein] + phosphate</text>
        <dbReference type="Rhea" id="RHEA:47004"/>
        <dbReference type="Rhea" id="RHEA-COMP:11060"/>
        <dbReference type="Rhea" id="RHEA-COMP:11605"/>
        <dbReference type="ChEBI" id="CHEBI:15377"/>
        <dbReference type="ChEBI" id="CHEBI:30013"/>
        <dbReference type="ChEBI" id="CHEBI:43474"/>
        <dbReference type="ChEBI" id="CHEBI:61977"/>
        <dbReference type="EC" id="3.1.3.16"/>
    </reaction>
</comment>
<keyword evidence="4 12" id="KW-0863">Zinc-finger</keyword>
<dbReference type="InterPro" id="IPR038534">
    <property type="entry name" value="Rtr1/RPAP2_sf"/>
</dbReference>
<comment type="similarity">
    <text evidence="2 11 12">Belongs to the RPAP2 family.</text>
</comment>
<feature type="compositionally biased region" description="Low complexity" evidence="13">
    <location>
        <begin position="1"/>
        <end position="19"/>
    </location>
</feature>
<dbReference type="PANTHER" id="PTHR14732">
    <property type="entry name" value="RNA POLYMERASE II SUBUNIT B1 CTD PHOSPHATASE RPAP2-RELATED"/>
    <property type="match status" value="1"/>
</dbReference>
<evidence type="ECO:0000256" key="5">
    <source>
        <dbReference type="ARBA" id="ARBA00022801"/>
    </source>
</evidence>
<evidence type="ECO:0000256" key="12">
    <source>
        <dbReference type="RuleBase" id="RU367080"/>
    </source>
</evidence>
<protein>
    <recommendedName>
        <fullName evidence="12">RNA polymerase II subunit B1 CTD phosphatase RPAP2 homolog</fullName>
        <ecNumber evidence="12">3.1.3.16</ecNumber>
    </recommendedName>
</protein>
<feature type="compositionally biased region" description="Basic and acidic residues" evidence="13">
    <location>
        <begin position="286"/>
        <end position="295"/>
    </location>
</feature>
<proteinExistence type="inferred from homology"/>
<evidence type="ECO:0000256" key="1">
    <source>
        <dbReference type="ARBA" id="ARBA00004123"/>
    </source>
</evidence>
<dbReference type="Proteomes" id="UP000193642">
    <property type="component" value="Unassembled WGS sequence"/>
</dbReference>
<keyword evidence="8 12" id="KW-0539">Nucleus</keyword>
<reference evidence="15 16" key="1">
    <citation type="submission" date="2016-07" db="EMBL/GenBank/DDBJ databases">
        <title>Pervasive Adenine N6-methylation of Active Genes in Fungi.</title>
        <authorList>
            <consortium name="DOE Joint Genome Institute"/>
            <person name="Mondo S.J."/>
            <person name="Dannebaum R.O."/>
            <person name="Kuo R.C."/>
            <person name="Labutti K."/>
            <person name="Haridas S."/>
            <person name="Kuo A."/>
            <person name="Salamov A."/>
            <person name="Ahrendt S.R."/>
            <person name="Lipzen A."/>
            <person name="Sullivan W."/>
            <person name="Andreopoulos W.B."/>
            <person name="Clum A."/>
            <person name="Lindquist E."/>
            <person name="Daum C."/>
            <person name="Ramamoorthy G.K."/>
            <person name="Gryganskyi A."/>
            <person name="Culley D."/>
            <person name="Magnuson J.K."/>
            <person name="James T.Y."/>
            <person name="O'Malley M.A."/>
            <person name="Stajich J.E."/>
            <person name="Spatafora J.W."/>
            <person name="Visel A."/>
            <person name="Grigoriev I.V."/>
        </authorList>
    </citation>
    <scope>NUCLEOTIDE SEQUENCE [LARGE SCALE GENOMIC DNA]</scope>
    <source>
        <strain evidence="15 16">JEL800</strain>
    </source>
</reference>
<dbReference type="GO" id="GO:0008270">
    <property type="term" value="F:zinc ion binding"/>
    <property type="evidence" value="ECO:0007669"/>
    <property type="project" value="UniProtKB-KW"/>
</dbReference>
<keyword evidence="16" id="KW-1185">Reference proteome</keyword>
<evidence type="ECO:0000256" key="4">
    <source>
        <dbReference type="ARBA" id="ARBA00022771"/>
    </source>
</evidence>
<dbReference type="PROSITE" id="PS51479">
    <property type="entry name" value="ZF_RTR1"/>
    <property type="match status" value="1"/>
</dbReference>
<dbReference type="Pfam" id="PF04181">
    <property type="entry name" value="RPAP2_Rtr1"/>
    <property type="match status" value="1"/>
</dbReference>
<comment type="subcellular location">
    <subcellularLocation>
        <location evidence="1 12">Nucleus</location>
    </subcellularLocation>
</comment>
<comment type="caution">
    <text evidence="15">The sequence shown here is derived from an EMBL/GenBank/DDBJ whole genome shotgun (WGS) entry which is preliminary data.</text>
</comment>
<dbReference type="EC" id="3.1.3.16" evidence="12"/>
<evidence type="ECO:0000313" key="15">
    <source>
        <dbReference type="EMBL" id="ORY53497.1"/>
    </source>
</evidence>
<dbReference type="PANTHER" id="PTHR14732:SF0">
    <property type="entry name" value="RNA POLYMERASE II SUBUNIT B1 CTD PHOSPHATASE RPAP2-RELATED"/>
    <property type="match status" value="1"/>
</dbReference>
<feature type="compositionally biased region" description="Polar residues" evidence="13">
    <location>
        <begin position="345"/>
        <end position="361"/>
    </location>
</feature>
<gene>
    <name evidence="15" type="ORF">BCR33DRAFT_844815</name>
</gene>
<comment type="function">
    <text evidence="12">Putative RNA polymerase II subunit B1 C-terminal domain (CTD) phosphatase involved in RNA polymerase II transcription regulation.</text>
</comment>
<evidence type="ECO:0000256" key="6">
    <source>
        <dbReference type="ARBA" id="ARBA00022833"/>
    </source>
</evidence>
<dbReference type="STRING" id="329046.A0A1Y2D2S1"/>
<evidence type="ECO:0000256" key="8">
    <source>
        <dbReference type="ARBA" id="ARBA00023242"/>
    </source>
</evidence>
<organism evidence="15 16">
    <name type="scientific">Rhizoclosmatium globosum</name>
    <dbReference type="NCBI Taxonomy" id="329046"/>
    <lineage>
        <taxon>Eukaryota</taxon>
        <taxon>Fungi</taxon>
        <taxon>Fungi incertae sedis</taxon>
        <taxon>Chytridiomycota</taxon>
        <taxon>Chytridiomycota incertae sedis</taxon>
        <taxon>Chytridiomycetes</taxon>
        <taxon>Chytridiales</taxon>
        <taxon>Chytriomycetaceae</taxon>
        <taxon>Rhizoclosmatium</taxon>
    </lineage>
</organism>